<dbReference type="RefSeq" id="WP_244385733.1">
    <property type="nucleotide sequence ID" value="NZ_AP025564.1"/>
</dbReference>
<evidence type="ECO:0000313" key="2">
    <source>
        <dbReference type="Proteomes" id="UP001320544"/>
    </source>
</evidence>
<name>A0ABN6MIT1_9ACTN</name>
<gene>
    <name evidence="1" type="ORF">CE91St30_17510</name>
</gene>
<accession>A0ABN6MIT1</accession>
<reference evidence="1 2" key="1">
    <citation type="submission" date="2022-01" db="EMBL/GenBank/DDBJ databases">
        <title>Novel bile acid biosynthetic pathways are enriched in the microbiome of centenarians.</title>
        <authorList>
            <person name="Sato Y."/>
            <person name="Atarashi K."/>
            <person name="Plichta R.D."/>
            <person name="Arai Y."/>
            <person name="Sasajima S."/>
            <person name="Kearney M.S."/>
            <person name="Suda W."/>
            <person name="Takeshita K."/>
            <person name="Sasaki T."/>
            <person name="Okamoto S."/>
            <person name="Skelly N.A."/>
            <person name="Okamura Y."/>
            <person name="Vlamakis H."/>
            <person name="Li Y."/>
            <person name="Tanoue T."/>
            <person name="Takei H."/>
            <person name="Nittono H."/>
            <person name="Narushima S."/>
            <person name="Irie J."/>
            <person name="Itoh H."/>
            <person name="Moriya K."/>
            <person name="Sugiura Y."/>
            <person name="Suematsu M."/>
            <person name="Moritoki N."/>
            <person name="Shibata S."/>
            <person name="Littman R.D."/>
            <person name="Fischbach A.M."/>
            <person name="Uwamino Y."/>
            <person name="Inoue T."/>
            <person name="Honda A."/>
            <person name="Hattori M."/>
            <person name="Murai T."/>
            <person name="Xavier J.R."/>
            <person name="Hirose N."/>
            <person name="Honda K."/>
        </authorList>
    </citation>
    <scope>NUCLEOTIDE SEQUENCE [LARGE SCALE GENOMIC DNA]</scope>
    <source>
        <strain evidence="1 2">CE91-St30</strain>
    </source>
</reference>
<protein>
    <submittedName>
        <fullName evidence="1">Uncharacterized protein</fullName>
    </submittedName>
</protein>
<proteinExistence type="predicted"/>
<dbReference type="Proteomes" id="UP001320544">
    <property type="component" value="Chromosome"/>
</dbReference>
<dbReference type="EMBL" id="AP025564">
    <property type="protein sequence ID" value="BDE96418.1"/>
    <property type="molecule type" value="Genomic_DNA"/>
</dbReference>
<evidence type="ECO:0000313" key="1">
    <source>
        <dbReference type="EMBL" id="BDE96418.1"/>
    </source>
</evidence>
<sequence length="96" mass="10828">MISARVVKMHLSSRGIAEIPICDMDRERFVLVDFGGRRYHELKTNLWTEADDDDQDIVYLGTGRHGGGIVLKPLFVKISGRWFNVTTGQEAPVDLP</sequence>
<organism evidence="1 2">
    <name type="scientific">Raoultibacter timonensis</name>
    <dbReference type="NCBI Taxonomy" id="1907662"/>
    <lineage>
        <taxon>Bacteria</taxon>
        <taxon>Bacillati</taxon>
        <taxon>Actinomycetota</taxon>
        <taxon>Coriobacteriia</taxon>
        <taxon>Eggerthellales</taxon>
        <taxon>Eggerthellaceae</taxon>
        <taxon>Raoultibacter</taxon>
    </lineage>
</organism>
<keyword evidence="2" id="KW-1185">Reference proteome</keyword>